<dbReference type="AlphaFoldDB" id="A0AAP3WH73"/>
<evidence type="ECO:0000313" key="2">
    <source>
        <dbReference type="Proteomes" id="UP001217776"/>
    </source>
</evidence>
<protein>
    <submittedName>
        <fullName evidence="1">Uncharacterized protein</fullName>
    </submittedName>
</protein>
<dbReference type="RefSeq" id="WP_016271444.1">
    <property type="nucleotide sequence ID" value="NZ_CP103075.1"/>
</dbReference>
<evidence type="ECO:0000313" key="1">
    <source>
        <dbReference type="EMBL" id="MDC2237050.1"/>
    </source>
</evidence>
<gene>
    <name evidence="1" type="ORF">PO127_14995</name>
</gene>
<accession>A0AAP3WH73</accession>
<name>A0AAP3WH73_BACT4</name>
<sequence length="256" mass="29116">MYHVFSFFEGKQHLTHFATEQDVADEFIALLSEARDFYLQDVIVNGKRYSRYVDDFINSHRYINCDNAVCKNCHEMNIHIVKGLLTDCAGLVKKFFTADTFTFEDCMRLKWKYDFYESSPGNPGADNPTRIPPLSFGCNFSKEQMEGIVACATAFHLFCVSTLCIEDMEALFSCREDFSIRVNNVRHVAVMFDALLENRLIEPYWQSVLDKGRFLVSKDGRSYVSASSLSTALSIARIKKTAVANGIRKAIAGLKE</sequence>
<dbReference type="EMBL" id="JAQNVG010000025">
    <property type="protein sequence ID" value="MDC2237050.1"/>
    <property type="molecule type" value="Genomic_DNA"/>
</dbReference>
<reference evidence="1" key="1">
    <citation type="submission" date="2022-10" db="EMBL/GenBank/DDBJ databases">
        <title>Human gut microbiome strain richness.</title>
        <authorList>
            <person name="Chen-Liaw A."/>
        </authorList>
    </citation>
    <scope>NUCLEOTIDE SEQUENCE</scope>
    <source>
        <strain evidence="1">1001283st1_A3_1001283B150304_161114</strain>
    </source>
</reference>
<proteinExistence type="predicted"/>
<dbReference type="Proteomes" id="UP001217776">
    <property type="component" value="Unassembled WGS sequence"/>
</dbReference>
<comment type="caution">
    <text evidence="1">The sequence shown here is derived from an EMBL/GenBank/DDBJ whole genome shotgun (WGS) entry which is preliminary data.</text>
</comment>
<organism evidence="1 2">
    <name type="scientific">Bacteroides thetaiotaomicron</name>
    <dbReference type="NCBI Taxonomy" id="818"/>
    <lineage>
        <taxon>Bacteria</taxon>
        <taxon>Pseudomonadati</taxon>
        <taxon>Bacteroidota</taxon>
        <taxon>Bacteroidia</taxon>
        <taxon>Bacteroidales</taxon>
        <taxon>Bacteroidaceae</taxon>
        <taxon>Bacteroides</taxon>
    </lineage>
</organism>